<dbReference type="GO" id="GO:0004476">
    <property type="term" value="F:mannose-6-phosphate isomerase activity"/>
    <property type="evidence" value="ECO:0007669"/>
    <property type="project" value="UniProtKB-EC"/>
</dbReference>
<dbReference type="InterPro" id="IPR014710">
    <property type="entry name" value="RmlC-like_jellyroll"/>
</dbReference>
<dbReference type="Pfam" id="PF20511">
    <property type="entry name" value="PMI_typeI_cat"/>
    <property type="match status" value="1"/>
</dbReference>
<dbReference type="Pfam" id="PF01238">
    <property type="entry name" value="PMI_typeI_C"/>
    <property type="match status" value="1"/>
</dbReference>
<evidence type="ECO:0000256" key="5">
    <source>
        <dbReference type="ARBA" id="ARBA00022723"/>
    </source>
</evidence>
<gene>
    <name evidence="13" type="ORF">PACLA_8A019110</name>
</gene>
<dbReference type="PROSITE" id="PS00966">
    <property type="entry name" value="PMI_I_2"/>
    <property type="match status" value="1"/>
</dbReference>
<dbReference type="PANTHER" id="PTHR10309">
    <property type="entry name" value="MANNOSE-6-PHOSPHATE ISOMERASE"/>
    <property type="match status" value="1"/>
</dbReference>
<evidence type="ECO:0000256" key="12">
    <source>
        <dbReference type="RuleBase" id="RU004248"/>
    </source>
</evidence>
<evidence type="ECO:0000256" key="2">
    <source>
        <dbReference type="ARBA" id="ARBA00004666"/>
    </source>
</evidence>
<dbReference type="OrthoDB" id="6605218at2759"/>
<dbReference type="Gene3D" id="2.60.120.10">
    <property type="entry name" value="Jelly Rolls"/>
    <property type="match status" value="2"/>
</dbReference>
<keyword evidence="7 10" id="KW-0413">Isomerase</keyword>
<dbReference type="PANTHER" id="PTHR10309:SF0">
    <property type="entry name" value="MANNOSE-6-PHOSPHATE ISOMERASE"/>
    <property type="match status" value="1"/>
</dbReference>
<dbReference type="InterPro" id="IPR046457">
    <property type="entry name" value="PMI_typeI_cat"/>
</dbReference>
<evidence type="ECO:0000256" key="7">
    <source>
        <dbReference type="ARBA" id="ARBA00023235"/>
    </source>
</evidence>
<dbReference type="Pfam" id="PF20512">
    <property type="entry name" value="PMI_typeI_hel"/>
    <property type="match status" value="1"/>
</dbReference>
<dbReference type="InterPro" id="IPR018050">
    <property type="entry name" value="Pmannose_isomerase-type1_CS"/>
</dbReference>
<dbReference type="PIRSF" id="PIRSF001480">
    <property type="entry name" value="Mannose-6-phosphate_isomerase"/>
    <property type="match status" value="1"/>
</dbReference>
<dbReference type="NCBIfam" id="TIGR00218">
    <property type="entry name" value="manA"/>
    <property type="match status" value="1"/>
</dbReference>
<dbReference type="GO" id="GO:0005975">
    <property type="term" value="P:carbohydrate metabolic process"/>
    <property type="evidence" value="ECO:0007669"/>
    <property type="project" value="InterPro"/>
</dbReference>
<evidence type="ECO:0000256" key="6">
    <source>
        <dbReference type="ARBA" id="ARBA00022833"/>
    </source>
</evidence>
<dbReference type="EMBL" id="CACRXK020011996">
    <property type="protein sequence ID" value="CAB4022471.1"/>
    <property type="molecule type" value="Genomic_DNA"/>
</dbReference>
<protein>
    <recommendedName>
        <fullName evidence="4 10">Mannose-6-phosphate isomerase</fullName>
        <ecNumber evidence="4 10">5.3.1.8</ecNumber>
    </recommendedName>
</protein>
<dbReference type="InterPro" id="IPR046458">
    <property type="entry name" value="PMI_typeI_hel"/>
</dbReference>
<dbReference type="EC" id="5.3.1.8" evidence="4 10"/>
<dbReference type="Proteomes" id="UP001152795">
    <property type="component" value="Unassembled WGS sequence"/>
</dbReference>
<evidence type="ECO:0000313" key="14">
    <source>
        <dbReference type="Proteomes" id="UP001152795"/>
    </source>
</evidence>
<feature type="binding site" evidence="9">
    <location>
        <position position="61"/>
    </location>
    <ligand>
        <name>Zn(2+)</name>
        <dbReference type="ChEBI" id="CHEBI:29105"/>
    </ligand>
</feature>
<dbReference type="SUPFAM" id="SSF51182">
    <property type="entry name" value="RmlC-like cupins"/>
    <property type="match status" value="1"/>
</dbReference>
<comment type="caution">
    <text evidence="13">The sequence shown here is derived from an EMBL/GenBank/DDBJ whole genome shotgun (WGS) entry which is preliminary data.</text>
</comment>
<dbReference type="GO" id="GO:0008270">
    <property type="term" value="F:zinc ion binding"/>
    <property type="evidence" value="ECO:0007669"/>
    <property type="project" value="InterPro"/>
</dbReference>
<reference evidence="13" key="1">
    <citation type="submission" date="2020-04" db="EMBL/GenBank/DDBJ databases">
        <authorList>
            <person name="Alioto T."/>
            <person name="Alioto T."/>
            <person name="Gomez Garrido J."/>
        </authorList>
    </citation>
    <scope>NUCLEOTIDE SEQUENCE</scope>
    <source>
        <strain evidence="13">A484AB</strain>
    </source>
</reference>
<feature type="binding site" evidence="9">
    <location>
        <position position="88"/>
    </location>
    <ligand>
        <name>Zn(2+)</name>
        <dbReference type="ChEBI" id="CHEBI:29105"/>
    </ligand>
</feature>
<dbReference type="GO" id="GO:0005829">
    <property type="term" value="C:cytosol"/>
    <property type="evidence" value="ECO:0007669"/>
    <property type="project" value="TreeGrafter"/>
</dbReference>
<evidence type="ECO:0000256" key="11">
    <source>
        <dbReference type="RuleBase" id="RU004189"/>
    </source>
</evidence>
<dbReference type="Gene3D" id="1.10.441.10">
    <property type="entry name" value="Phosphomannose Isomerase, domain 2"/>
    <property type="match status" value="1"/>
</dbReference>
<keyword evidence="6 9" id="KW-0862">Zinc</keyword>
<comment type="cofactor">
    <cofactor evidence="9 10">
        <name>Zn(2+)</name>
        <dbReference type="ChEBI" id="CHEBI:29105"/>
    </cofactor>
    <text evidence="9 10">Binds 1 zinc ion per subunit.</text>
</comment>
<sequence>MGTHKKGPSMISDGGKENQMTLEEWIKDKPCALGEGVLKRFDGLLPFLFKVLSVNKGLSIQAHPTKELAARLHREKPENYPDDNHKPEMAIALTDFEGLCGFRPYDEVATYLETIPELETVVGMEESSSFISACKASNDEHVRKSFFKRCFTSLMTRDTNIVKESLSALVGRLSKNTNSSADLKDLLLRLNSQFPGDVGCFCIYFMNHIILKPLQAMFLAPNLPHAYLDGDCIECMACSDNTVRAGLTPKFRDVKTLCDMLDYSPGSREDNMFKCERDPSCPYSEVYNPPVPDFAVRKILVPCKEISYMLRPLNGPSIIIIIEGKGHFEKSDFNKQIAISAGTTVFCSASHSLIINKENTKLFMFQAYCEVNSQ</sequence>
<feature type="binding site" evidence="9">
    <location>
        <position position="225"/>
    </location>
    <ligand>
        <name>Zn(2+)</name>
        <dbReference type="ChEBI" id="CHEBI:29105"/>
    </ligand>
</feature>
<evidence type="ECO:0000256" key="8">
    <source>
        <dbReference type="PIRSR" id="PIRSR001480-1"/>
    </source>
</evidence>
<dbReference type="InterPro" id="IPR001250">
    <property type="entry name" value="Man6P_Isoase-1"/>
</dbReference>
<dbReference type="UniPathway" id="UPA00126">
    <property type="reaction ID" value="UER00423"/>
</dbReference>
<evidence type="ECO:0000256" key="3">
    <source>
        <dbReference type="ARBA" id="ARBA00010772"/>
    </source>
</evidence>
<proteinExistence type="inferred from homology"/>
<evidence type="ECO:0000256" key="4">
    <source>
        <dbReference type="ARBA" id="ARBA00011956"/>
    </source>
</evidence>
<name>A0A6S7K3J7_PARCT</name>
<comment type="pathway">
    <text evidence="2 12">Nucleotide-sugar biosynthesis; GDP-alpha-D-mannose biosynthesis; alpha-D-mannose 1-phosphate from D-fructose 6-phosphate: step 1/2.</text>
</comment>
<evidence type="ECO:0000256" key="10">
    <source>
        <dbReference type="RuleBase" id="RU000611"/>
    </source>
</evidence>
<evidence type="ECO:0000313" key="13">
    <source>
        <dbReference type="EMBL" id="CAB4022471.1"/>
    </source>
</evidence>
<accession>A0A6S7K3J7</accession>
<dbReference type="InterPro" id="IPR046456">
    <property type="entry name" value="PMI_typeI_C"/>
</dbReference>
<dbReference type="PRINTS" id="PR00714">
    <property type="entry name" value="MAN6PISMRASE"/>
</dbReference>
<comment type="similarity">
    <text evidence="3 11">Belongs to the mannose-6-phosphate isomerase type 1 family.</text>
</comment>
<dbReference type="AlphaFoldDB" id="A0A6S7K3J7"/>
<evidence type="ECO:0000256" key="1">
    <source>
        <dbReference type="ARBA" id="ARBA00000757"/>
    </source>
</evidence>
<keyword evidence="5 9" id="KW-0479">Metal-binding</keyword>
<dbReference type="GO" id="GO:0009298">
    <property type="term" value="P:GDP-mannose biosynthetic process"/>
    <property type="evidence" value="ECO:0007669"/>
    <property type="project" value="UniProtKB-UniPathway"/>
</dbReference>
<organism evidence="13 14">
    <name type="scientific">Paramuricea clavata</name>
    <name type="common">Red gorgonian</name>
    <name type="synonym">Violescent sea-whip</name>
    <dbReference type="NCBI Taxonomy" id="317549"/>
    <lineage>
        <taxon>Eukaryota</taxon>
        <taxon>Metazoa</taxon>
        <taxon>Cnidaria</taxon>
        <taxon>Anthozoa</taxon>
        <taxon>Octocorallia</taxon>
        <taxon>Malacalcyonacea</taxon>
        <taxon>Plexauridae</taxon>
        <taxon>Paramuricea</taxon>
    </lineage>
</organism>
<dbReference type="InterPro" id="IPR011051">
    <property type="entry name" value="RmlC_Cupin_sf"/>
</dbReference>
<feature type="active site" evidence="8">
    <location>
        <position position="244"/>
    </location>
</feature>
<comment type="catalytic activity">
    <reaction evidence="1 10">
        <text>D-mannose 6-phosphate = D-fructose 6-phosphate</text>
        <dbReference type="Rhea" id="RHEA:12356"/>
        <dbReference type="ChEBI" id="CHEBI:58735"/>
        <dbReference type="ChEBI" id="CHEBI:61527"/>
        <dbReference type="EC" id="5.3.1.8"/>
    </reaction>
</comment>
<evidence type="ECO:0000256" key="9">
    <source>
        <dbReference type="PIRSR" id="PIRSR001480-2"/>
    </source>
</evidence>
<dbReference type="PROSITE" id="PS00965">
    <property type="entry name" value="PMI_I_1"/>
    <property type="match status" value="1"/>
</dbReference>
<dbReference type="FunFam" id="2.60.120.10:FF:000044">
    <property type="entry name" value="Mannose-6-phosphate isomerase"/>
    <property type="match status" value="1"/>
</dbReference>
<feature type="binding site" evidence="9">
    <location>
        <position position="63"/>
    </location>
    <ligand>
        <name>Zn(2+)</name>
        <dbReference type="ChEBI" id="CHEBI:29105"/>
    </ligand>
</feature>
<keyword evidence="14" id="KW-1185">Reference proteome</keyword>
<dbReference type="InterPro" id="IPR016305">
    <property type="entry name" value="Mannose-6-P_Isomerase"/>
</dbReference>
<dbReference type="FunFam" id="1.10.441.10:FF:000001">
    <property type="entry name" value="Mannose-6-phosphate isomerase"/>
    <property type="match status" value="1"/>
</dbReference>
<dbReference type="CDD" id="cd07011">
    <property type="entry name" value="cupin_PMI_type_I_N"/>
    <property type="match status" value="1"/>
</dbReference>